<evidence type="ECO:0000313" key="1">
    <source>
        <dbReference type="Proteomes" id="UP000887576"/>
    </source>
</evidence>
<protein>
    <submittedName>
        <fullName evidence="2">Cilia- and flagella-associated protein 36</fullName>
    </submittedName>
</protein>
<evidence type="ECO:0000313" key="2">
    <source>
        <dbReference type="WBParaSite" id="JU765_v2.g5119.t1"/>
    </source>
</evidence>
<proteinExistence type="predicted"/>
<dbReference type="WBParaSite" id="JU765_v2.g5119.t1">
    <property type="protein sequence ID" value="JU765_v2.g5119.t1"/>
    <property type="gene ID" value="JU765_v2.g5119"/>
</dbReference>
<accession>A0AC34RBG2</accession>
<name>A0AC34RBG2_9BILA</name>
<organism evidence="1 2">
    <name type="scientific">Panagrolaimus sp. JU765</name>
    <dbReference type="NCBI Taxonomy" id="591449"/>
    <lineage>
        <taxon>Eukaryota</taxon>
        <taxon>Metazoa</taxon>
        <taxon>Ecdysozoa</taxon>
        <taxon>Nematoda</taxon>
        <taxon>Chromadorea</taxon>
        <taxon>Rhabditida</taxon>
        <taxon>Tylenchina</taxon>
        <taxon>Panagrolaimomorpha</taxon>
        <taxon>Panagrolaimoidea</taxon>
        <taxon>Panagrolaimidae</taxon>
        <taxon>Panagrolaimus</taxon>
    </lineage>
</organism>
<sequence>MFIEQNSIVFDRDQLEPTLFKSIHNQFAQIVDSLINAHCEDAKITPKDLVEALKTIDKTKKLSFKERILLEPVVAAQDFNVFVPMMMRKNVELQLQALKLMQHMTGIIPTAMTLADEDAAIWNMLQEEDECERFILISVIRKSREDYTNGGNYWGDLTDEVKQHTVEEEKILKSIQEHHQQGLDDAIIKNLENGLQTLILKDHSEAANDAEILPESSKSSSKDEKTETKLPKATRPSTSKKIPPALTTTLSTTTVTAEKSPTKKDRRKSMDSGKTVTVPGYANDQKRLSYVGGSESAKNGGSGSKVSSPNSAISPTSSKFDYRSLLKEKEQISEEQIKARAEYLKKQRDKLLELKKIEQQKQFQEQTEKAALERPKTAKAARAAMESKLETRKAIASKLKAEVIDATDSKK</sequence>
<dbReference type="Proteomes" id="UP000887576">
    <property type="component" value="Unplaced"/>
</dbReference>
<reference evidence="2" key="1">
    <citation type="submission" date="2022-11" db="UniProtKB">
        <authorList>
            <consortium name="WormBaseParasite"/>
        </authorList>
    </citation>
    <scope>IDENTIFICATION</scope>
</reference>